<sequence length="990" mass="97524">MKIPSLPSLIVFAIVPIFHSAAADRFWDGGTTDIATNGDGASTYNTGNWNTTVVNWDQGSGLAHVAWNNASLDNAVFGGTISGSKTVTVNGGVEVNQIRFIGGNTSGAYTLGSTSDAINTIKFSGSYNEAANPGIDGSGSSNSTIAQKITGAITGGLIIKHGSNITTPGSTGRLNLTNQTNDFTGDVTVLSGNFAAGSGCGVASNRIILKGGSLFVSGGGAGTTTNTRAVEVASASGISTSAVTSGLQTLDLTGAITGSSNLTRYSSTSGSATSEVRFSGDMSGYTGTYESTGTAATLTTVQTTAASAGKWQITAGTITFTTAASLYGGSVGSWTKENIAANSGATLALNAGGIGEFSESQVATLIANLTTNINNNGLRAGATLRVNIGTGNAIGLANLANSTGTGSGAFGLGKTGAGTLTLSGGNTYTGQTVVQGGSFVFDGGSLDASATAPASRSFNVGSGGSAEIKNNAQITFGGWVGLGYFDNTGTGTLTLTSGSLTVNGISGGTPSDRGLVIGEYAGDAGTFNMNSGTLAVGNAAVYIGQNSAAAWNMAGGTASVKKIALGYNSASAGTLNLTGGTLSVGSGGISKGSGTATLNMGGGTLSSSASWSSSLPMNLTGTNGNLSASTAHTITLSGILSGTGGLGKAGTGTLILSGANTYSGNTDVSGGTLLANNTTGLATGTGTTVVHSTTILGGTGTIGAVTLESGSTLAPGNGAIGVLTTGALTLPAGAVLASEIDTSGPVGSDLISVNGDVTLGGTLGLSDRAVTAGAVPVGTKLTLIAYTGTLTGTFNGLAENAPVAIGINNFIIRYHDGQAVTLESTGASSYYIAWANSKGLDGTSNGPVQDPDHDGHNNLHEFAFDGDPLSGANDGRIVTKVAAVGGLNALTLTMPVRTGASFPDLGPDELVSTAQDGVTYHIQGSVDVTNWTGNFIDVNEVTNPADVAAVQGTLAADKPLPGGWTYRSFYIPGSDPAANVKIFIRAKVTE</sequence>
<protein>
    <submittedName>
        <fullName evidence="3">Autotransporter-associated beta strand repeat-containing protein</fullName>
    </submittedName>
</protein>
<dbReference type="AlphaFoldDB" id="A0A975G556"/>
<organism evidence="3 4">
    <name type="scientific">Luteolibacter ambystomatis</name>
    <dbReference type="NCBI Taxonomy" id="2824561"/>
    <lineage>
        <taxon>Bacteria</taxon>
        <taxon>Pseudomonadati</taxon>
        <taxon>Verrucomicrobiota</taxon>
        <taxon>Verrucomicrobiia</taxon>
        <taxon>Verrucomicrobiales</taxon>
        <taxon>Verrucomicrobiaceae</taxon>
        <taxon>Luteolibacter</taxon>
    </lineage>
</organism>
<dbReference type="InterPro" id="IPR013425">
    <property type="entry name" value="Autotrns_rpt"/>
</dbReference>
<name>A0A975G556_9BACT</name>
<dbReference type="RefSeq" id="WP_211629608.1">
    <property type="nucleotide sequence ID" value="NZ_CP073100.1"/>
</dbReference>
<keyword evidence="4" id="KW-1185">Reference proteome</keyword>
<evidence type="ECO:0000313" key="4">
    <source>
        <dbReference type="Proteomes" id="UP000676169"/>
    </source>
</evidence>
<keyword evidence="1 2" id="KW-0732">Signal</keyword>
<proteinExistence type="predicted"/>
<feature type="chain" id="PRO_5037663008" evidence="2">
    <location>
        <begin position="24"/>
        <end position="990"/>
    </location>
</feature>
<dbReference type="NCBIfam" id="TIGR02601">
    <property type="entry name" value="autotrns_rpt"/>
    <property type="match status" value="2"/>
</dbReference>
<dbReference type="EMBL" id="CP073100">
    <property type="protein sequence ID" value="QUE49519.1"/>
    <property type="molecule type" value="Genomic_DNA"/>
</dbReference>
<dbReference type="Pfam" id="PF12951">
    <property type="entry name" value="PATR"/>
    <property type="match status" value="3"/>
</dbReference>
<dbReference type="Proteomes" id="UP000676169">
    <property type="component" value="Chromosome"/>
</dbReference>
<dbReference type="SUPFAM" id="SSF51126">
    <property type="entry name" value="Pectin lyase-like"/>
    <property type="match status" value="1"/>
</dbReference>
<accession>A0A975G556</accession>
<feature type="signal peptide" evidence="2">
    <location>
        <begin position="1"/>
        <end position="23"/>
    </location>
</feature>
<evidence type="ECO:0000256" key="1">
    <source>
        <dbReference type="ARBA" id="ARBA00022729"/>
    </source>
</evidence>
<dbReference type="InterPro" id="IPR011050">
    <property type="entry name" value="Pectin_lyase_fold/virulence"/>
</dbReference>
<dbReference type="KEGG" id="lamb:KBB96_11610"/>
<evidence type="ECO:0000256" key="2">
    <source>
        <dbReference type="SAM" id="SignalP"/>
    </source>
</evidence>
<reference evidence="3" key="1">
    <citation type="submission" date="2021-04" db="EMBL/GenBank/DDBJ databases">
        <title>Luteolibacter sp. 32A isolated from the skin of an Anderson's salamander (Ambystoma andersonii).</title>
        <authorList>
            <person name="Spergser J."/>
            <person name="Busse H.-J."/>
        </authorList>
    </citation>
    <scope>NUCLEOTIDE SEQUENCE</scope>
    <source>
        <strain evidence="3">32A</strain>
    </source>
</reference>
<evidence type="ECO:0000313" key="3">
    <source>
        <dbReference type="EMBL" id="QUE49519.1"/>
    </source>
</evidence>
<gene>
    <name evidence="3" type="ORF">KBB96_11610</name>
</gene>